<keyword evidence="4" id="KW-1185">Reference proteome</keyword>
<dbReference type="Proteomes" id="UP000631114">
    <property type="component" value="Unassembled WGS sequence"/>
</dbReference>
<reference evidence="3 4" key="1">
    <citation type="submission" date="2020-10" db="EMBL/GenBank/DDBJ databases">
        <title>The Coptis chinensis genome and diversification of protoberbering-type alkaloids.</title>
        <authorList>
            <person name="Wang B."/>
            <person name="Shu S."/>
            <person name="Song C."/>
            <person name="Liu Y."/>
        </authorList>
    </citation>
    <scope>NUCLEOTIDE SEQUENCE [LARGE SCALE GENOMIC DNA]</scope>
    <source>
        <strain evidence="3">HL-2020</strain>
        <tissue evidence="3">Leaf</tissue>
    </source>
</reference>
<evidence type="ECO:0000313" key="4">
    <source>
        <dbReference type="Proteomes" id="UP000631114"/>
    </source>
</evidence>
<dbReference type="AlphaFoldDB" id="A0A835IIG1"/>
<evidence type="ECO:0000256" key="1">
    <source>
        <dbReference type="ARBA" id="ARBA00008270"/>
    </source>
</evidence>
<dbReference type="Pfam" id="PF02567">
    <property type="entry name" value="PhzC-PhzF"/>
    <property type="match status" value="1"/>
</dbReference>
<evidence type="ECO:0000256" key="2">
    <source>
        <dbReference type="ARBA" id="ARBA00023235"/>
    </source>
</evidence>
<gene>
    <name evidence="3" type="ORF">IFM89_001016</name>
</gene>
<dbReference type="InterPro" id="IPR003719">
    <property type="entry name" value="Phenazine_PhzF-like"/>
</dbReference>
<proteinExistence type="inferred from homology"/>
<accession>A0A835IIG1</accession>
<dbReference type="SUPFAM" id="SSF54506">
    <property type="entry name" value="Diaminopimelate epimerase-like"/>
    <property type="match status" value="1"/>
</dbReference>
<sequence>MGFVRPCEADPVCGSVECRLALAPYWSEKLGKNDFKACISLFSQYAVCVIQDIVCLQASPRGGILELHFDEENQRMLISGKAVTVMECSLSLSA</sequence>
<dbReference type="GO" id="GO:0005737">
    <property type="term" value="C:cytoplasm"/>
    <property type="evidence" value="ECO:0007669"/>
    <property type="project" value="TreeGrafter"/>
</dbReference>
<comment type="caution">
    <text evidence="3">The sequence shown here is derived from an EMBL/GenBank/DDBJ whole genome shotgun (WGS) entry which is preliminary data.</text>
</comment>
<organism evidence="3 4">
    <name type="scientific">Coptis chinensis</name>
    <dbReference type="NCBI Taxonomy" id="261450"/>
    <lineage>
        <taxon>Eukaryota</taxon>
        <taxon>Viridiplantae</taxon>
        <taxon>Streptophyta</taxon>
        <taxon>Embryophyta</taxon>
        <taxon>Tracheophyta</taxon>
        <taxon>Spermatophyta</taxon>
        <taxon>Magnoliopsida</taxon>
        <taxon>Ranunculales</taxon>
        <taxon>Ranunculaceae</taxon>
        <taxon>Coptidoideae</taxon>
        <taxon>Coptis</taxon>
    </lineage>
</organism>
<dbReference type="PANTHER" id="PTHR13774">
    <property type="entry name" value="PHENAZINE BIOSYNTHESIS PROTEIN"/>
    <property type="match status" value="1"/>
</dbReference>
<dbReference type="EMBL" id="JADFTS010000002">
    <property type="protein sequence ID" value="KAF9618381.1"/>
    <property type="molecule type" value="Genomic_DNA"/>
</dbReference>
<dbReference type="OrthoDB" id="75169at2759"/>
<comment type="similarity">
    <text evidence="1">Belongs to the PhzF family.</text>
</comment>
<protein>
    <submittedName>
        <fullName evidence="3">Uncharacterized protein</fullName>
    </submittedName>
</protein>
<dbReference type="GO" id="GO:0016853">
    <property type="term" value="F:isomerase activity"/>
    <property type="evidence" value="ECO:0007669"/>
    <property type="project" value="UniProtKB-KW"/>
</dbReference>
<name>A0A835IIG1_9MAGN</name>
<dbReference type="PANTHER" id="PTHR13774:SF17">
    <property type="entry name" value="PHENAZINE BIOSYNTHESIS-LIKE DOMAIN-CONTAINING PROTEIN"/>
    <property type="match status" value="1"/>
</dbReference>
<evidence type="ECO:0000313" key="3">
    <source>
        <dbReference type="EMBL" id="KAF9618381.1"/>
    </source>
</evidence>
<keyword evidence="2" id="KW-0413">Isomerase</keyword>
<dbReference type="Gene3D" id="3.10.310.10">
    <property type="entry name" value="Diaminopimelate Epimerase, Chain A, domain 1"/>
    <property type="match status" value="1"/>
</dbReference>